<dbReference type="InterPro" id="IPR055129">
    <property type="entry name" value="YEATS_dom"/>
</dbReference>
<dbReference type="PROSITE" id="PS51037">
    <property type="entry name" value="YEATS"/>
    <property type="match status" value="1"/>
</dbReference>
<evidence type="ECO:0000313" key="7">
    <source>
        <dbReference type="EMBL" id="KAF7162269.1"/>
    </source>
</evidence>
<comment type="caution">
    <text evidence="7">The sequence shown here is derived from an EMBL/GenBank/DDBJ whole genome shotgun (WGS) entry which is preliminary data.</text>
</comment>
<accession>A0A8H6US76</accession>
<keyword evidence="1 2" id="KW-0539">Nucleus</keyword>
<dbReference type="AlphaFoldDB" id="A0A8H6US76"/>
<evidence type="ECO:0000256" key="2">
    <source>
        <dbReference type="PROSITE-ProRule" id="PRU00376"/>
    </source>
</evidence>
<dbReference type="PANTHER" id="PTHR23138">
    <property type="entry name" value="RAN BINDING PROTEIN"/>
    <property type="match status" value="1"/>
</dbReference>
<dbReference type="GO" id="GO:0005737">
    <property type="term" value="C:cytoplasm"/>
    <property type="evidence" value="ECO:0007669"/>
    <property type="project" value="TreeGrafter"/>
</dbReference>
<proteinExistence type="predicted"/>
<dbReference type="InterPro" id="IPR045255">
    <property type="entry name" value="RanBP1-like"/>
</dbReference>
<dbReference type="PANTHER" id="PTHR23138:SF87">
    <property type="entry name" value="E3 SUMO-PROTEIN LIGASE RANBP2"/>
    <property type="match status" value="1"/>
</dbReference>
<evidence type="ECO:0000313" key="8">
    <source>
        <dbReference type="Proteomes" id="UP000630445"/>
    </source>
</evidence>
<sequence>MSDVAETKPDPATNAPEAQKPEESAPAANTEESKPAEEKSVTEAAVDTVKDAASKTSDSVFSMFGGGPKKEKKEEAEDAKDEPSGSSKAQKGEGEEEDEAPESPDVHFEPVIRLTEKVETKTNEELEEQVFKMRAKLFRFDADSKEWKERGTGDVRLLKHKENQKTRLVMRRDKTLKVCANHYVVPDMKLKPNVGSDRSWVWSVTADVSEGEPEAQTLAIRFANSENANLFKEAFEKAQQENEKIIGQQNKDSGVEGFPLRSWSIEVYLVNEHGEQVPANLFDKVTYTLHPSFGDRAVQSKRTIDEDESRLTRTASTTAFKNPPFRISEEGWGEFDMQIGLTAADNKEHVLTHDLNFAQPRYESKHVITFKNPKPALLAALRESGPVPGDENGVKSKRAAGGEEGSKKKKRTEKNVDMDKLADGLQRLGEDDLLQVVQMVHDHKAPDSYTKNDVEQGEFHVDLYTLPDNLIKMLWDFTQEKGAL</sequence>
<evidence type="ECO:0000259" key="4">
    <source>
        <dbReference type="PROSITE" id="PS50196"/>
    </source>
</evidence>
<dbReference type="PROSITE" id="PS50196">
    <property type="entry name" value="RANBD1"/>
    <property type="match status" value="1"/>
</dbReference>
<dbReference type="InterPro" id="IPR027353">
    <property type="entry name" value="NET_dom"/>
</dbReference>
<dbReference type="OrthoDB" id="1741717at2759"/>
<feature type="domain" description="RanBD1" evidence="4">
    <location>
        <begin position="107"/>
        <end position="244"/>
    </location>
</feature>
<dbReference type="InterPro" id="IPR011993">
    <property type="entry name" value="PH-like_dom_sf"/>
</dbReference>
<evidence type="ECO:0000256" key="3">
    <source>
        <dbReference type="SAM" id="MobiDB-lite"/>
    </source>
</evidence>
<dbReference type="Pfam" id="PF03366">
    <property type="entry name" value="YEATS"/>
    <property type="match status" value="2"/>
</dbReference>
<evidence type="ECO:0000256" key="1">
    <source>
        <dbReference type="ARBA" id="ARBA00023242"/>
    </source>
</evidence>
<evidence type="ECO:0000313" key="9">
    <source>
        <dbReference type="Proteomes" id="UP000662466"/>
    </source>
</evidence>
<dbReference type="Gene3D" id="2.60.40.1970">
    <property type="entry name" value="YEATS domain"/>
    <property type="match status" value="1"/>
</dbReference>
<feature type="region of interest" description="Disordered" evidence="3">
    <location>
        <begin position="1"/>
        <end position="110"/>
    </location>
</feature>
<reference evidence="7" key="1">
    <citation type="submission" date="2020-06" db="EMBL/GenBank/DDBJ databases">
        <title>Draft genome sequences of strains closely related to Aspergillus parafelis and Aspergillus hiratsukae.</title>
        <authorList>
            <person name="Dos Santos R.A.C."/>
            <person name="Rivero-Menendez O."/>
            <person name="Steenwyk J.L."/>
            <person name="Mead M.E."/>
            <person name="Goldman G.H."/>
            <person name="Alastruey-Izquierdo A."/>
            <person name="Rokas A."/>
        </authorList>
    </citation>
    <scope>NUCLEOTIDE SEQUENCE</scope>
    <source>
        <strain evidence="6">CNM-CM5793</strain>
        <strain evidence="7">CNM-CM6106</strain>
    </source>
</reference>
<dbReference type="GO" id="GO:0005643">
    <property type="term" value="C:nuclear pore"/>
    <property type="evidence" value="ECO:0007669"/>
    <property type="project" value="TreeGrafter"/>
</dbReference>
<dbReference type="Pfam" id="PF17035">
    <property type="entry name" value="BET"/>
    <property type="match status" value="1"/>
</dbReference>
<dbReference type="InterPro" id="IPR038704">
    <property type="entry name" value="YEAST_sf"/>
</dbReference>
<dbReference type="CDD" id="cd16905">
    <property type="entry name" value="YEATS_Taf14_like"/>
    <property type="match status" value="1"/>
</dbReference>
<gene>
    <name evidence="6" type="ORF">CNMCM5793_003254</name>
    <name evidence="7" type="ORF">CNMCM6106_009218</name>
</gene>
<dbReference type="GO" id="GO:0006913">
    <property type="term" value="P:nucleocytoplasmic transport"/>
    <property type="evidence" value="ECO:0007669"/>
    <property type="project" value="InterPro"/>
</dbReference>
<evidence type="ECO:0000313" key="6">
    <source>
        <dbReference type="EMBL" id="KAF7115751.1"/>
    </source>
</evidence>
<dbReference type="GO" id="GO:0005096">
    <property type="term" value="F:GTPase activator activity"/>
    <property type="evidence" value="ECO:0007669"/>
    <property type="project" value="TreeGrafter"/>
</dbReference>
<dbReference type="EMBL" id="JACBAD010002111">
    <property type="protein sequence ID" value="KAF7115751.1"/>
    <property type="molecule type" value="Genomic_DNA"/>
</dbReference>
<dbReference type="Gene3D" id="2.30.29.30">
    <property type="entry name" value="Pleckstrin-homology domain (PH domain)/Phosphotyrosine-binding domain (PTB)"/>
    <property type="match status" value="1"/>
</dbReference>
<dbReference type="Proteomes" id="UP000662466">
    <property type="component" value="Unassembled WGS sequence"/>
</dbReference>
<feature type="region of interest" description="Disordered" evidence="3">
    <location>
        <begin position="383"/>
        <end position="416"/>
    </location>
</feature>
<dbReference type="FunFam" id="2.30.29.30:FF:000254">
    <property type="entry name" value="Ran-specific GTPase-activating protein 1"/>
    <property type="match status" value="1"/>
</dbReference>
<keyword evidence="8" id="KW-1185">Reference proteome</keyword>
<organism evidence="7 9">
    <name type="scientific">Aspergillus hiratsukae</name>
    <dbReference type="NCBI Taxonomy" id="1194566"/>
    <lineage>
        <taxon>Eukaryota</taxon>
        <taxon>Fungi</taxon>
        <taxon>Dikarya</taxon>
        <taxon>Ascomycota</taxon>
        <taxon>Pezizomycotina</taxon>
        <taxon>Eurotiomycetes</taxon>
        <taxon>Eurotiomycetidae</taxon>
        <taxon>Eurotiales</taxon>
        <taxon>Aspergillaceae</taxon>
        <taxon>Aspergillus</taxon>
        <taxon>Aspergillus subgen. Fumigati</taxon>
    </lineage>
</organism>
<name>A0A8H6US76_9EURO</name>
<feature type="compositionally biased region" description="Basic and acidic residues" evidence="3">
    <location>
        <begin position="31"/>
        <end position="41"/>
    </location>
</feature>
<dbReference type="EMBL" id="JACBAF010002232">
    <property type="protein sequence ID" value="KAF7162269.1"/>
    <property type="molecule type" value="Genomic_DNA"/>
</dbReference>
<dbReference type="SUPFAM" id="SSF50729">
    <property type="entry name" value="PH domain-like"/>
    <property type="match status" value="1"/>
</dbReference>
<dbReference type="InterPro" id="IPR000156">
    <property type="entry name" value="Ran_bind_dom"/>
</dbReference>
<protein>
    <recommendedName>
        <fullName evidence="10">Ran-specific GTPase-activating protein 1</fullName>
    </recommendedName>
</protein>
<comment type="subcellular location">
    <subcellularLocation>
        <location evidence="2">Nucleus</location>
    </subcellularLocation>
</comment>
<dbReference type="CDD" id="cd13179">
    <property type="entry name" value="RanBD_RanBP1"/>
    <property type="match status" value="1"/>
</dbReference>
<feature type="domain" description="YEATS" evidence="5">
    <location>
        <begin position="227"/>
        <end position="384"/>
    </location>
</feature>
<dbReference type="InterPro" id="IPR045256">
    <property type="entry name" value="RanBP1_RanBD"/>
</dbReference>
<evidence type="ECO:0000259" key="5">
    <source>
        <dbReference type="PROSITE" id="PS51037"/>
    </source>
</evidence>
<dbReference type="SMART" id="SM00160">
    <property type="entry name" value="RanBD"/>
    <property type="match status" value="1"/>
</dbReference>
<dbReference type="Pfam" id="PF00638">
    <property type="entry name" value="Ran_BP1"/>
    <property type="match status" value="1"/>
</dbReference>
<dbReference type="Proteomes" id="UP000630445">
    <property type="component" value="Unassembled WGS sequence"/>
</dbReference>
<evidence type="ECO:0008006" key="10">
    <source>
        <dbReference type="Google" id="ProtNLM"/>
    </source>
</evidence>